<protein>
    <submittedName>
        <fullName evidence="2">Uncharacterized protein</fullName>
    </submittedName>
</protein>
<dbReference type="GO" id="GO:0046933">
    <property type="term" value="F:proton-transporting ATP synthase activity, rotational mechanism"/>
    <property type="evidence" value="ECO:0007669"/>
    <property type="project" value="TreeGrafter"/>
</dbReference>
<gene>
    <name evidence="2" type="ORF">Malapachy_3341</name>
</gene>
<reference evidence="2 3" key="1">
    <citation type="submission" date="2015-07" db="EMBL/GenBank/DDBJ databases">
        <title>Draft Genome Sequence of Malassezia furfur CBS1878 and Malassezia pachydermatis CBS1879.</title>
        <authorList>
            <person name="Triana S."/>
            <person name="Ohm R."/>
            <person name="Gonzalez A."/>
            <person name="DeCock H."/>
            <person name="Restrepo S."/>
            <person name="Celis A."/>
        </authorList>
    </citation>
    <scope>NUCLEOTIDE SEQUENCE [LARGE SCALE GENOMIC DNA]</scope>
    <source>
        <strain evidence="2 3">CBS 1879</strain>
    </source>
</reference>
<dbReference type="InterPro" id="IPR019711">
    <property type="entry name" value="ATP_synth_F0_suH"/>
</dbReference>
<dbReference type="Proteomes" id="UP000037751">
    <property type="component" value="Unassembled WGS sequence"/>
</dbReference>
<dbReference type="STRING" id="77020.A0A0M8MXX1"/>
<comment type="caution">
    <text evidence="2">The sequence shown here is derived from an EMBL/GenBank/DDBJ whole genome shotgun (WGS) entry which is preliminary data.</text>
</comment>
<dbReference type="PANTHER" id="PTHR28207">
    <property type="entry name" value="ATP SYNTHASE SUBUNIT H, MITOCHONDRIAL"/>
    <property type="match status" value="1"/>
</dbReference>
<dbReference type="EMBL" id="LGAV01000001">
    <property type="protein sequence ID" value="KOS16564.1"/>
    <property type="molecule type" value="Genomic_DNA"/>
</dbReference>
<dbReference type="Pfam" id="PF10775">
    <property type="entry name" value="ATP_sub_h"/>
    <property type="match status" value="1"/>
</dbReference>
<name>A0A0M8MXX1_9BASI</name>
<dbReference type="OrthoDB" id="274752at2759"/>
<feature type="region of interest" description="Disordered" evidence="1">
    <location>
        <begin position="22"/>
        <end position="91"/>
    </location>
</feature>
<dbReference type="GeneID" id="28729689"/>
<dbReference type="VEuPathDB" id="FungiDB:Malapachy_3341"/>
<accession>A0A0M8MXX1</accession>
<sequence>MSTSAVARKDLVQELYLKEVKSYKAPERSADAHKGQVREFTQPPKPTAPSMPSSSEVASQLEAYTASEPDAPEKVSSSAEEDVTEQQDVNEYLKELQADVKVEAHH</sequence>
<dbReference type="RefSeq" id="XP_017994196.1">
    <property type="nucleotide sequence ID" value="XM_018137813.1"/>
</dbReference>
<organism evidence="2 3">
    <name type="scientific">Malassezia pachydermatis</name>
    <dbReference type="NCBI Taxonomy" id="77020"/>
    <lineage>
        <taxon>Eukaryota</taxon>
        <taxon>Fungi</taxon>
        <taxon>Dikarya</taxon>
        <taxon>Basidiomycota</taxon>
        <taxon>Ustilaginomycotina</taxon>
        <taxon>Malasseziomycetes</taxon>
        <taxon>Malasseziales</taxon>
        <taxon>Malasseziaceae</taxon>
        <taxon>Malassezia</taxon>
    </lineage>
</organism>
<evidence type="ECO:0000313" key="3">
    <source>
        <dbReference type="Proteomes" id="UP000037751"/>
    </source>
</evidence>
<keyword evidence="3" id="KW-1185">Reference proteome</keyword>
<dbReference type="AlphaFoldDB" id="A0A0M8MXX1"/>
<evidence type="ECO:0000256" key="1">
    <source>
        <dbReference type="SAM" id="MobiDB-lite"/>
    </source>
</evidence>
<feature type="compositionally biased region" description="Basic and acidic residues" evidence="1">
    <location>
        <begin position="22"/>
        <end position="37"/>
    </location>
</feature>
<evidence type="ECO:0000313" key="2">
    <source>
        <dbReference type="EMBL" id="KOS16564.1"/>
    </source>
</evidence>
<dbReference type="PANTHER" id="PTHR28207:SF1">
    <property type="entry name" value="ATP SYNTHASE SUBUNIT H, MITOCHONDRIAL"/>
    <property type="match status" value="1"/>
</dbReference>
<proteinExistence type="predicted"/>